<comment type="caution">
    <text evidence="2">The sequence shown here is derived from an EMBL/GenBank/DDBJ whole genome shotgun (WGS) entry which is preliminary data.</text>
</comment>
<dbReference type="Proteomes" id="UP000549009">
    <property type="component" value="Unassembled WGS sequence"/>
</dbReference>
<accession>A0A7W8B6R2</accession>
<dbReference type="EMBL" id="JACHJD010000032">
    <property type="protein sequence ID" value="MBB5109598.1"/>
    <property type="molecule type" value="Genomic_DNA"/>
</dbReference>
<protein>
    <submittedName>
        <fullName evidence="2">Uncharacterized protein</fullName>
    </submittedName>
</protein>
<proteinExistence type="predicted"/>
<reference evidence="2 3" key="1">
    <citation type="submission" date="2020-08" db="EMBL/GenBank/DDBJ databases">
        <title>Genomic Encyclopedia of Type Strains, Phase III (KMG-III): the genomes of soil and plant-associated and newly described type strains.</title>
        <authorList>
            <person name="Whitman W."/>
        </authorList>
    </citation>
    <scope>NUCLEOTIDE SEQUENCE [LARGE SCALE GENOMIC DNA]</scope>
    <source>
        <strain evidence="2 3">CECT 3146</strain>
    </source>
</reference>
<evidence type="ECO:0000256" key="1">
    <source>
        <dbReference type="SAM" id="MobiDB-lite"/>
    </source>
</evidence>
<organism evidence="2 3">
    <name type="scientific">Streptomyces spectabilis</name>
    <dbReference type="NCBI Taxonomy" id="68270"/>
    <lineage>
        <taxon>Bacteria</taxon>
        <taxon>Bacillati</taxon>
        <taxon>Actinomycetota</taxon>
        <taxon>Actinomycetes</taxon>
        <taxon>Kitasatosporales</taxon>
        <taxon>Streptomycetaceae</taxon>
        <taxon>Streptomyces</taxon>
    </lineage>
</organism>
<dbReference type="RefSeq" id="WP_229879836.1">
    <property type="nucleotide sequence ID" value="NZ_BMSQ01000039.1"/>
</dbReference>
<keyword evidence="3" id="KW-1185">Reference proteome</keyword>
<sequence length="106" mass="12031">MPAGRRIDLVADRTRTVNRLRAQLTGVCLGLERTPDPTNTNTSPLIWLSGYQTPAAIPRIDRKRLETWLRNRRVLRTSQLAETAPQAAERQRTSLPGEKPGIWCTR</sequence>
<gene>
    <name evidence="2" type="ORF">FHS40_008726</name>
</gene>
<feature type="region of interest" description="Disordered" evidence="1">
    <location>
        <begin position="80"/>
        <end position="106"/>
    </location>
</feature>
<evidence type="ECO:0000313" key="2">
    <source>
        <dbReference type="EMBL" id="MBB5109598.1"/>
    </source>
</evidence>
<name>A0A7W8B6R2_STRST</name>
<evidence type="ECO:0000313" key="3">
    <source>
        <dbReference type="Proteomes" id="UP000549009"/>
    </source>
</evidence>
<dbReference type="AlphaFoldDB" id="A0A7W8B6R2"/>